<name>A0A1Y6LZG2_ZYMTR</name>
<reference evidence="11 12" key="1">
    <citation type="submission" date="2016-10" db="EMBL/GenBank/DDBJ databases">
        <authorList>
            <person name="Varghese N."/>
        </authorList>
    </citation>
    <scope>NUCLEOTIDE SEQUENCE [LARGE SCALE GENOMIC DNA]</scope>
</reference>
<evidence type="ECO:0000256" key="9">
    <source>
        <dbReference type="RuleBase" id="RU004453"/>
    </source>
</evidence>
<keyword evidence="6 8" id="KW-0326">Glycosidase</keyword>
<feature type="domain" description="GH18" evidence="10">
    <location>
        <begin position="7"/>
        <end position="195"/>
    </location>
</feature>
<dbReference type="GO" id="GO:0000272">
    <property type="term" value="P:polysaccharide catabolic process"/>
    <property type="evidence" value="ECO:0007669"/>
    <property type="project" value="UniProtKB-KW"/>
</dbReference>
<dbReference type="EMBL" id="LT882688">
    <property type="protein sequence ID" value="SMY29793.1"/>
    <property type="molecule type" value="Genomic_DNA"/>
</dbReference>
<dbReference type="Pfam" id="PF00704">
    <property type="entry name" value="Glyco_hydro_18"/>
    <property type="match status" value="1"/>
</dbReference>
<dbReference type="PROSITE" id="PS51910">
    <property type="entry name" value="GH18_2"/>
    <property type="match status" value="1"/>
</dbReference>
<evidence type="ECO:0000256" key="8">
    <source>
        <dbReference type="RuleBase" id="RU000489"/>
    </source>
</evidence>
<dbReference type="PROSITE" id="PS01095">
    <property type="entry name" value="GH18_1"/>
    <property type="match status" value="1"/>
</dbReference>
<proteinExistence type="inferred from homology"/>
<sequence>MAKESQQVVGAYYPSWRIYRDRKPSDLRLASLTHVYYAFARIKEDGSVYLADLHCDTRIAVVGTHGALPSLVKLKKEQYPHLKVLLSIGGGSGSKNFSNVAADPVKRRTFCETARQLVGDFDLDGIDIDWEHPDSKAKAETFTHLLTQLRDHLPSPRYTITAALPAGEWCLKHIDLPELLSDRNPSPRSRQHRGI</sequence>
<dbReference type="InterPro" id="IPR017853">
    <property type="entry name" value="GH"/>
</dbReference>
<dbReference type="GO" id="GO:0005576">
    <property type="term" value="C:extracellular region"/>
    <property type="evidence" value="ECO:0007669"/>
    <property type="project" value="TreeGrafter"/>
</dbReference>
<dbReference type="GO" id="GO:0008843">
    <property type="term" value="F:endochitinase activity"/>
    <property type="evidence" value="ECO:0007669"/>
    <property type="project" value="UniProtKB-EC"/>
</dbReference>
<evidence type="ECO:0000256" key="4">
    <source>
        <dbReference type="ARBA" id="ARBA00023024"/>
    </source>
</evidence>
<dbReference type="InterPro" id="IPR050314">
    <property type="entry name" value="Glycosyl_Hydrlase_18"/>
</dbReference>
<dbReference type="GO" id="GO:0006032">
    <property type="term" value="P:chitin catabolic process"/>
    <property type="evidence" value="ECO:0007669"/>
    <property type="project" value="UniProtKB-KW"/>
</dbReference>
<evidence type="ECO:0000313" key="11">
    <source>
        <dbReference type="EMBL" id="SMY29793.1"/>
    </source>
</evidence>
<evidence type="ECO:0000256" key="5">
    <source>
        <dbReference type="ARBA" id="ARBA00023277"/>
    </source>
</evidence>
<evidence type="ECO:0000313" key="12">
    <source>
        <dbReference type="Proteomes" id="UP000215453"/>
    </source>
</evidence>
<organism evidence="11 12">
    <name type="scientific">Zymoseptoria tritici ST99CH_1A5</name>
    <dbReference type="NCBI Taxonomy" id="1276529"/>
    <lineage>
        <taxon>Eukaryota</taxon>
        <taxon>Fungi</taxon>
        <taxon>Dikarya</taxon>
        <taxon>Ascomycota</taxon>
        <taxon>Pezizomycotina</taxon>
        <taxon>Dothideomycetes</taxon>
        <taxon>Dothideomycetidae</taxon>
        <taxon>Mycosphaerellales</taxon>
        <taxon>Mycosphaerellaceae</taxon>
        <taxon>Zymoseptoria</taxon>
    </lineage>
</organism>
<accession>A0A1Y6LZG2</accession>
<keyword evidence="7" id="KW-0624">Polysaccharide degradation</keyword>
<comment type="catalytic activity">
    <reaction evidence="1">
        <text>Random endo-hydrolysis of N-acetyl-beta-D-glucosaminide (1-&gt;4)-beta-linkages in chitin and chitodextrins.</text>
        <dbReference type="EC" id="3.2.1.14"/>
    </reaction>
</comment>
<dbReference type="PANTHER" id="PTHR11177:SF228">
    <property type="entry name" value="CHITINASE"/>
    <property type="match status" value="1"/>
</dbReference>
<evidence type="ECO:0000256" key="1">
    <source>
        <dbReference type="ARBA" id="ARBA00000822"/>
    </source>
</evidence>
<dbReference type="Proteomes" id="UP000215453">
    <property type="component" value="Chromosome 13"/>
</dbReference>
<dbReference type="InterPro" id="IPR001579">
    <property type="entry name" value="Glyco_hydro_18_chit_AS"/>
</dbReference>
<keyword evidence="5" id="KW-0119">Carbohydrate metabolism</keyword>
<dbReference type="SUPFAM" id="SSF51445">
    <property type="entry name" value="(Trans)glycosidases"/>
    <property type="match status" value="1"/>
</dbReference>
<dbReference type="AlphaFoldDB" id="A0A1Y6LZG2"/>
<dbReference type="GO" id="GO:0008061">
    <property type="term" value="F:chitin binding"/>
    <property type="evidence" value="ECO:0007669"/>
    <property type="project" value="InterPro"/>
</dbReference>
<dbReference type="InterPro" id="IPR011583">
    <property type="entry name" value="Chitinase_II/V-like_cat"/>
</dbReference>
<evidence type="ECO:0000256" key="3">
    <source>
        <dbReference type="ARBA" id="ARBA00022801"/>
    </source>
</evidence>
<keyword evidence="3 8" id="KW-0378">Hydrolase</keyword>
<evidence type="ECO:0000256" key="2">
    <source>
        <dbReference type="ARBA" id="ARBA00012729"/>
    </source>
</evidence>
<keyword evidence="4" id="KW-0146">Chitin degradation</keyword>
<evidence type="ECO:0000256" key="7">
    <source>
        <dbReference type="ARBA" id="ARBA00023326"/>
    </source>
</evidence>
<dbReference type="PANTHER" id="PTHR11177">
    <property type="entry name" value="CHITINASE"/>
    <property type="match status" value="1"/>
</dbReference>
<dbReference type="InterPro" id="IPR001223">
    <property type="entry name" value="Glyco_hydro18_cat"/>
</dbReference>
<dbReference type="EC" id="3.2.1.14" evidence="2"/>
<comment type="similarity">
    <text evidence="9">Belongs to the glycosyl hydrolase 18 family.</text>
</comment>
<dbReference type="Gene3D" id="3.20.20.80">
    <property type="entry name" value="Glycosidases"/>
    <property type="match status" value="1"/>
</dbReference>
<dbReference type="SMART" id="SM00636">
    <property type="entry name" value="Glyco_18"/>
    <property type="match status" value="1"/>
</dbReference>
<evidence type="ECO:0000259" key="10">
    <source>
        <dbReference type="PROSITE" id="PS51910"/>
    </source>
</evidence>
<gene>
    <name evidence="11" type="ORF">ZT1A5_G11242</name>
</gene>
<protein>
    <recommendedName>
        <fullName evidence="2">chitinase</fullName>
        <ecNumber evidence="2">3.2.1.14</ecNumber>
    </recommendedName>
</protein>
<evidence type="ECO:0000256" key="6">
    <source>
        <dbReference type="ARBA" id="ARBA00023295"/>
    </source>
</evidence>